<keyword evidence="7 14" id="KW-1133">Transmembrane helix</keyword>
<evidence type="ECO:0000256" key="8">
    <source>
        <dbReference type="ARBA" id="ARBA00023053"/>
    </source>
</evidence>
<evidence type="ECO:0000256" key="11">
    <source>
        <dbReference type="ARBA" id="ARBA00023201"/>
    </source>
</evidence>
<keyword evidence="9" id="KW-0406">Ion transport</keyword>
<comment type="subcellular location">
    <subcellularLocation>
        <location evidence="1">Cell membrane</location>
        <topology evidence="1">Multi-pass membrane protein</topology>
    </subcellularLocation>
</comment>
<keyword evidence="4" id="KW-1003">Cell membrane</keyword>
<dbReference type="PROSITE" id="PS50283">
    <property type="entry name" value="NA_SOLUT_SYMP_3"/>
    <property type="match status" value="1"/>
</dbReference>
<evidence type="ECO:0000313" key="16">
    <source>
        <dbReference type="Proteomes" id="UP001230005"/>
    </source>
</evidence>
<feature type="transmembrane region" description="Helical" evidence="14">
    <location>
        <begin position="355"/>
        <end position="373"/>
    </location>
</feature>
<comment type="catalytic activity">
    <reaction evidence="12">
        <text>L-proline(in) + Na(+)(in) = L-proline(out) + Na(+)(out)</text>
        <dbReference type="Rhea" id="RHEA:28967"/>
        <dbReference type="ChEBI" id="CHEBI:29101"/>
        <dbReference type="ChEBI" id="CHEBI:60039"/>
    </reaction>
</comment>
<evidence type="ECO:0000256" key="3">
    <source>
        <dbReference type="ARBA" id="ARBA00022448"/>
    </source>
</evidence>
<dbReference type="PANTHER" id="PTHR48086">
    <property type="entry name" value="SODIUM/PROLINE SYMPORTER-RELATED"/>
    <property type="match status" value="1"/>
</dbReference>
<dbReference type="PANTHER" id="PTHR48086:SF3">
    <property type="entry name" value="SODIUM_PROLINE SYMPORTER"/>
    <property type="match status" value="1"/>
</dbReference>
<feature type="transmembrane region" description="Helical" evidence="14">
    <location>
        <begin position="435"/>
        <end position="455"/>
    </location>
</feature>
<keyword evidence="10 14" id="KW-0472">Membrane</keyword>
<organism evidence="15 16">
    <name type="scientific">Evansella vedderi</name>
    <dbReference type="NCBI Taxonomy" id="38282"/>
    <lineage>
        <taxon>Bacteria</taxon>
        <taxon>Bacillati</taxon>
        <taxon>Bacillota</taxon>
        <taxon>Bacilli</taxon>
        <taxon>Bacillales</taxon>
        <taxon>Bacillaceae</taxon>
        <taxon>Evansella</taxon>
    </lineage>
</organism>
<proteinExistence type="inferred from homology"/>
<evidence type="ECO:0000256" key="2">
    <source>
        <dbReference type="ARBA" id="ARBA00006434"/>
    </source>
</evidence>
<keyword evidence="5 14" id="KW-0812">Transmembrane</keyword>
<evidence type="ECO:0000256" key="9">
    <source>
        <dbReference type="ARBA" id="ARBA00023065"/>
    </source>
</evidence>
<keyword evidence="3" id="KW-0813">Transport</keyword>
<dbReference type="RefSeq" id="WP_307320671.1">
    <property type="nucleotide sequence ID" value="NZ_JAUSUG010000001.1"/>
</dbReference>
<dbReference type="InterPro" id="IPR001734">
    <property type="entry name" value="Na/solute_symporter"/>
</dbReference>
<evidence type="ECO:0000313" key="15">
    <source>
        <dbReference type="EMBL" id="MDQ0252817.1"/>
    </source>
</evidence>
<accession>A0ABT9ZNM7</accession>
<feature type="transmembrane region" description="Helical" evidence="14">
    <location>
        <begin position="261"/>
        <end position="284"/>
    </location>
</feature>
<dbReference type="InterPro" id="IPR050277">
    <property type="entry name" value="Sodium:Solute_Symporter"/>
</dbReference>
<comment type="similarity">
    <text evidence="2 13">Belongs to the sodium:solute symporter (SSF) (TC 2.A.21) family.</text>
</comment>
<dbReference type="InterPro" id="IPR038377">
    <property type="entry name" value="Na/Glc_symporter_sf"/>
</dbReference>
<evidence type="ECO:0000256" key="14">
    <source>
        <dbReference type="SAM" id="Phobius"/>
    </source>
</evidence>
<keyword evidence="11" id="KW-0739">Sodium transport</keyword>
<evidence type="ECO:0000256" key="6">
    <source>
        <dbReference type="ARBA" id="ARBA00022847"/>
    </source>
</evidence>
<feature type="transmembrane region" description="Helical" evidence="14">
    <location>
        <begin position="296"/>
        <end position="320"/>
    </location>
</feature>
<comment type="caution">
    <text evidence="15">The sequence shown here is derived from an EMBL/GenBank/DDBJ whole genome shotgun (WGS) entry which is preliminary data.</text>
</comment>
<name>A0ABT9ZNM7_9BACI</name>
<feature type="transmembrane region" description="Helical" evidence="14">
    <location>
        <begin position="411"/>
        <end position="429"/>
    </location>
</feature>
<feature type="transmembrane region" description="Helical" evidence="14">
    <location>
        <begin position="43"/>
        <end position="69"/>
    </location>
</feature>
<keyword evidence="16" id="KW-1185">Reference proteome</keyword>
<feature type="transmembrane region" description="Helical" evidence="14">
    <location>
        <begin position="219"/>
        <end position="240"/>
    </location>
</feature>
<evidence type="ECO:0000256" key="12">
    <source>
        <dbReference type="ARBA" id="ARBA00033708"/>
    </source>
</evidence>
<keyword evidence="6" id="KW-0769">Symport</keyword>
<protein>
    <submittedName>
        <fullName evidence="15">SSS family transporter</fullName>
    </submittedName>
</protein>
<dbReference type="Proteomes" id="UP001230005">
    <property type="component" value="Unassembled WGS sequence"/>
</dbReference>
<feature type="transmembrane region" description="Helical" evidence="14">
    <location>
        <begin position="75"/>
        <end position="94"/>
    </location>
</feature>
<feature type="transmembrane region" description="Helical" evidence="14">
    <location>
        <begin position="379"/>
        <end position="404"/>
    </location>
</feature>
<feature type="transmembrane region" description="Helical" evidence="14">
    <location>
        <begin position="140"/>
        <end position="167"/>
    </location>
</feature>
<feature type="transmembrane region" description="Helical" evidence="14">
    <location>
        <begin position="115"/>
        <end position="134"/>
    </location>
</feature>
<evidence type="ECO:0000256" key="4">
    <source>
        <dbReference type="ARBA" id="ARBA00022475"/>
    </source>
</evidence>
<dbReference type="Gene3D" id="1.20.1730.10">
    <property type="entry name" value="Sodium/glucose cotransporter"/>
    <property type="match status" value="1"/>
</dbReference>
<gene>
    <name evidence="15" type="ORF">J2S74_000189</name>
</gene>
<dbReference type="EMBL" id="JAUSUG010000001">
    <property type="protein sequence ID" value="MDQ0252817.1"/>
    <property type="molecule type" value="Genomic_DNA"/>
</dbReference>
<evidence type="ECO:0000256" key="1">
    <source>
        <dbReference type="ARBA" id="ARBA00004651"/>
    </source>
</evidence>
<feature type="transmembrane region" description="Helical" evidence="14">
    <location>
        <begin position="6"/>
        <end position="22"/>
    </location>
</feature>
<evidence type="ECO:0000256" key="5">
    <source>
        <dbReference type="ARBA" id="ARBA00022692"/>
    </source>
</evidence>
<sequence length="473" mass="51104">MDITIIVISVYLICMVIIGFLYRKKASKGMESYLVADRSMGPIIGGGALASTYASTSSFLGSLGAMYVFGISFGLWQNTGVLIGFLISSLFLAPKFRKFGLVSFSQFFESRYDKRVRGVGALITIATMFVYIMVQLQGGAYAMQFVLGTTFSQGVIIIGSIFIIYVVLGGSHSSIKASFIQFLMMVIAMFSVVMVAIFSNPWGEITTQALATEPAFFNLWGSQGVLYSLSVGLMMSLGVMSSPHVYMMYMVTKSEKVAQKTTALATTYLSLFYFSLLFVAVYIMSQFPSIENPDMGYFYTLDVFPAVIVGLFIAAVLAAAMSSTDAQLLNATGAITNDIYSVIYGKPISSSKVVLINRVIAVILGSLAIIVSLNPPQLILFVMALAQSMMIGAFLVPLVLGLWWKKATANGALAGMFGGFGIALITQFIPMPNPFLGGPLGAIVSLIIMVSVSLMDKSNRIDYESDNKKVLTK</sequence>
<feature type="transmembrane region" description="Helical" evidence="14">
    <location>
        <begin position="179"/>
        <end position="199"/>
    </location>
</feature>
<dbReference type="Pfam" id="PF00474">
    <property type="entry name" value="SSF"/>
    <property type="match status" value="1"/>
</dbReference>
<evidence type="ECO:0000256" key="13">
    <source>
        <dbReference type="RuleBase" id="RU362091"/>
    </source>
</evidence>
<reference evidence="15 16" key="1">
    <citation type="submission" date="2023-07" db="EMBL/GenBank/DDBJ databases">
        <title>Genomic Encyclopedia of Type Strains, Phase IV (KMG-IV): sequencing the most valuable type-strain genomes for metagenomic binning, comparative biology and taxonomic classification.</title>
        <authorList>
            <person name="Goeker M."/>
        </authorList>
    </citation>
    <scope>NUCLEOTIDE SEQUENCE [LARGE SCALE GENOMIC DNA]</scope>
    <source>
        <strain evidence="15 16">DSM 9768</strain>
    </source>
</reference>
<evidence type="ECO:0000256" key="7">
    <source>
        <dbReference type="ARBA" id="ARBA00022989"/>
    </source>
</evidence>
<evidence type="ECO:0000256" key="10">
    <source>
        <dbReference type="ARBA" id="ARBA00023136"/>
    </source>
</evidence>
<keyword evidence="8" id="KW-0915">Sodium</keyword>